<dbReference type="Proteomes" id="UP000735302">
    <property type="component" value="Unassembled WGS sequence"/>
</dbReference>
<evidence type="ECO:0000313" key="1">
    <source>
        <dbReference type="EMBL" id="GFO34764.1"/>
    </source>
</evidence>
<protein>
    <submittedName>
        <fullName evidence="1">Uncharacterized protein</fullName>
    </submittedName>
</protein>
<proteinExistence type="predicted"/>
<keyword evidence="2" id="KW-1185">Reference proteome</keyword>
<gene>
    <name evidence="1" type="ORF">PoB_006126900</name>
</gene>
<name>A0AAV4CSD3_9GAST</name>
<comment type="caution">
    <text evidence="1">The sequence shown here is derived from an EMBL/GenBank/DDBJ whole genome shotgun (WGS) entry which is preliminary data.</text>
</comment>
<dbReference type="AlphaFoldDB" id="A0AAV4CSD3"/>
<evidence type="ECO:0000313" key="2">
    <source>
        <dbReference type="Proteomes" id="UP000735302"/>
    </source>
</evidence>
<reference evidence="1 2" key="1">
    <citation type="journal article" date="2021" name="Elife">
        <title>Chloroplast acquisition without the gene transfer in kleptoplastic sea slugs, Plakobranchus ocellatus.</title>
        <authorList>
            <person name="Maeda T."/>
            <person name="Takahashi S."/>
            <person name="Yoshida T."/>
            <person name="Shimamura S."/>
            <person name="Takaki Y."/>
            <person name="Nagai Y."/>
            <person name="Toyoda A."/>
            <person name="Suzuki Y."/>
            <person name="Arimoto A."/>
            <person name="Ishii H."/>
            <person name="Satoh N."/>
            <person name="Nishiyama T."/>
            <person name="Hasebe M."/>
            <person name="Maruyama T."/>
            <person name="Minagawa J."/>
            <person name="Obokata J."/>
            <person name="Shigenobu S."/>
        </authorList>
    </citation>
    <scope>NUCLEOTIDE SEQUENCE [LARGE SCALE GENOMIC DNA]</scope>
</reference>
<accession>A0AAV4CSD3</accession>
<dbReference type="EMBL" id="BLXT01006930">
    <property type="protein sequence ID" value="GFO34764.1"/>
    <property type="molecule type" value="Genomic_DNA"/>
</dbReference>
<sequence>MKTIGSTLSVEVTVSDAPSSAHNLGQAVDPVSFCSVRCGTSDVFKRSTMQDRGRQATRDCYWPMAGIVYWGGTIQGHNDFTIINNVDISDYDS</sequence>
<organism evidence="1 2">
    <name type="scientific">Plakobranchus ocellatus</name>
    <dbReference type="NCBI Taxonomy" id="259542"/>
    <lineage>
        <taxon>Eukaryota</taxon>
        <taxon>Metazoa</taxon>
        <taxon>Spiralia</taxon>
        <taxon>Lophotrochozoa</taxon>
        <taxon>Mollusca</taxon>
        <taxon>Gastropoda</taxon>
        <taxon>Heterobranchia</taxon>
        <taxon>Euthyneura</taxon>
        <taxon>Panpulmonata</taxon>
        <taxon>Sacoglossa</taxon>
        <taxon>Placobranchoidea</taxon>
        <taxon>Plakobranchidae</taxon>
        <taxon>Plakobranchus</taxon>
    </lineage>
</organism>